<keyword evidence="1" id="KW-1133">Transmembrane helix</keyword>
<protein>
    <submittedName>
        <fullName evidence="2">Uncharacterized protein</fullName>
    </submittedName>
</protein>
<feature type="transmembrane region" description="Helical" evidence="1">
    <location>
        <begin position="21"/>
        <end position="48"/>
    </location>
</feature>
<evidence type="ECO:0000313" key="2">
    <source>
        <dbReference type="EMBL" id="MCG3419961.1"/>
    </source>
</evidence>
<keyword evidence="1" id="KW-0812">Transmembrane</keyword>
<comment type="caution">
    <text evidence="2">The sequence shown here is derived from an EMBL/GenBank/DDBJ whole genome shotgun (WGS) entry which is preliminary data.</text>
</comment>
<evidence type="ECO:0000313" key="3">
    <source>
        <dbReference type="Proteomes" id="UP001199631"/>
    </source>
</evidence>
<reference evidence="2 3" key="1">
    <citation type="journal article" date="2022" name="Evol. Bioinform. Online">
        <title>Draft Genome Sequence of Oceanobacillus jordanicus Strain GSFE11, a Halotolerant Plant Growth-Promoting Bacterial Endophyte Isolated From the Jordan Valley.</title>
        <authorList>
            <person name="Alhindi T."/>
            <person name="Albdaiwi R."/>
        </authorList>
    </citation>
    <scope>NUCLEOTIDE SEQUENCE [LARGE SCALE GENOMIC DNA]</scope>
    <source>
        <strain evidence="2 3">GSFE11</strain>
    </source>
</reference>
<accession>A0AAW5B6E1</accession>
<organism evidence="2 3">
    <name type="scientific">Oceanobacillus jordanicus</name>
    <dbReference type="NCBI Taxonomy" id="2867266"/>
    <lineage>
        <taxon>Bacteria</taxon>
        <taxon>Bacillati</taxon>
        <taxon>Bacillota</taxon>
        <taxon>Bacilli</taxon>
        <taxon>Bacillales</taxon>
        <taxon>Bacillaceae</taxon>
        <taxon>Oceanobacillus</taxon>
    </lineage>
</organism>
<dbReference type="EMBL" id="JAIFZM010000010">
    <property type="protein sequence ID" value="MCG3419961.1"/>
    <property type="molecule type" value="Genomic_DNA"/>
</dbReference>
<keyword evidence="3" id="KW-1185">Reference proteome</keyword>
<proteinExistence type="predicted"/>
<dbReference type="Proteomes" id="UP001199631">
    <property type="component" value="Unassembled WGS sequence"/>
</dbReference>
<gene>
    <name evidence="2" type="ORF">K3T81_12420</name>
</gene>
<dbReference type="AlphaFoldDB" id="A0AAW5B6E1"/>
<name>A0AAW5B6E1_9BACI</name>
<keyword evidence="1" id="KW-0472">Membrane</keyword>
<evidence type="ECO:0000256" key="1">
    <source>
        <dbReference type="SAM" id="Phobius"/>
    </source>
</evidence>
<sequence>MVEKVKDTFLKFTELKEQKGIKLLGNFLLVLSVIVMGLIICTVVYFFVADFLYNN</sequence>
<dbReference type="RefSeq" id="WP_238020385.1">
    <property type="nucleotide sequence ID" value="NZ_JAIFZM010000010.1"/>
</dbReference>